<proteinExistence type="predicted"/>
<evidence type="ECO:0000313" key="21">
    <source>
        <dbReference type="EMBL" id="RXM99977.1"/>
    </source>
</evidence>
<evidence type="ECO:0000259" key="17">
    <source>
        <dbReference type="PROSITE" id="PS50186"/>
    </source>
</evidence>
<feature type="compositionally biased region" description="Low complexity" evidence="15">
    <location>
        <begin position="1556"/>
        <end position="1566"/>
    </location>
</feature>
<dbReference type="EC" id="2.7.1.150" evidence="2"/>
<dbReference type="InterPro" id="IPR036388">
    <property type="entry name" value="WH-like_DNA-bd_sf"/>
</dbReference>
<dbReference type="Gene3D" id="3.50.7.10">
    <property type="entry name" value="GroEL"/>
    <property type="match status" value="1"/>
</dbReference>
<feature type="region of interest" description="Disordered" evidence="15">
    <location>
        <begin position="839"/>
        <end position="861"/>
    </location>
</feature>
<dbReference type="Pfam" id="PF00118">
    <property type="entry name" value="Cpn60_TCP1"/>
    <property type="match status" value="1"/>
</dbReference>
<feature type="compositionally biased region" description="Polar residues" evidence="15">
    <location>
        <begin position="1596"/>
        <end position="1605"/>
    </location>
</feature>
<dbReference type="InterPro" id="IPR017981">
    <property type="entry name" value="GPCR_2-like_7TM"/>
</dbReference>
<dbReference type="InterPro" id="IPR043548">
    <property type="entry name" value="PIKfyve"/>
</dbReference>
<dbReference type="Gene3D" id="3.30.810.10">
    <property type="entry name" value="2-Layer Sandwich"/>
    <property type="match status" value="1"/>
</dbReference>
<dbReference type="Pfam" id="PF00610">
    <property type="entry name" value="DEP"/>
    <property type="match status" value="1"/>
</dbReference>
<feature type="region of interest" description="Disordered" evidence="15">
    <location>
        <begin position="1059"/>
        <end position="1088"/>
    </location>
</feature>
<feature type="transmembrane region" description="Helical" evidence="16">
    <location>
        <begin position="2576"/>
        <end position="2594"/>
    </location>
</feature>
<dbReference type="EMBL" id="SCEB01000261">
    <property type="protein sequence ID" value="RXM99977.1"/>
    <property type="molecule type" value="Genomic_DNA"/>
</dbReference>
<evidence type="ECO:0000256" key="14">
    <source>
        <dbReference type="PROSITE-ProRule" id="PRU00781"/>
    </source>
</evidence>
<feature type="region of interest" description="Disordered" evidence="15">
    <location>
        <begin position="81"/>
        <end position="136"/>
    </location>
</feature>
<dbReference type="PROSITE" id="PS50261">
    <property type="entry name" value="G_PROTEIN_RECEP_F2_4"/>
    <property type="match status" value="1"/>
</dbReference>
<evidence type="ECO:0000256" key="3">
    <source>
        <dbReference type="ARBA" id="ARBA00022679"/>
    </source>
</evidence>
<dbReference type="Gene3D" id="1.20.1070.10">
    <property type="entry name" value="Rhodopsin 7-helix transmembrane proteins"/>
    <property type="match status" value="2"/>
</dbReference>
<gene>
    <name evidence="21" type="ORF">EOD39_10455</name>
</gene>
<dbReference type="InterPro" id="IPR027484">
    <property type="entry name" value="PInositol-4-P-5-kinase_N"/>
</dbReference>
<feature type="region of interest" description="Disordered" evidence="15">
    <location>
        <begin position="1"/>
        <end position="67"/>
    </location>
</feature>
<dbReference type="PRINTS" id="PR00249">
    <property type="entry name" value="GPCRSECRETIN"/>
</dbReference>
<keyword evidence="12" id="KW-0325">Glycoprotein</keyword>
<feature type="compositionally biased region" description="Polar residues" evidence="15">
    <location>
        <begin position="104"/>
        <end position="125"/>
    </location>
</feature>
<dbReference type="GO" id="GO:1903426">
    <property type="term" value="P:regulation of reactive oxygen species biosynthetic process"/>
    <property type="evidence" value="ECO:0007669"/>
    <property type="project" value="TreeGrafter"/>
</dbReference>
<dbReference type="GO" id="GO:0032438">
    <property type="term" value="P:melanosome organization"/>
    <property type="evidence" value="ECO:0007669"/>
    <property type="project" value="TreeGrafter"/>
</dbReference>
<feature type="domain" description="DEP" evidence="17">
    <location>
        <begin position="298"/>
        <end position="336"/>
    </location>
</feature>
<dbReference type="PROSITE" id="PS51455">
    <property type="entry name" value="PIPK"/>
    <property type="match status" value="1"/>
</dbReference>
<keyword evidence="10 16" id="KW-0472">Membrane</keyword>
<dbReference type="InterPro" id="IPR036390">
    <property type="entry name" value="WH_DNA-bd_sf"/>
</dbReference>
<feature type="region of interest" description="Disordered" evidence="15">
    <location>
        <begin position="994"/>
        <end position="1023"/>
    </location>
</feature>
<evidence type="ECO:0000259" key="19">
    <source>
        <dbReference type="PROSITE" id="PS50261"/>
    </source>
</evidence>
<dbReference type="SUPFAM" id="SSF52029">
    <property type="entry name" value="GroEL apical domain-like"/>
    <property type="match status" value="1"/>
</dbReference>
<evidence type="ECO:0000256" key="2">
    <source>
        <dbReference type="ARBA" id="ARBA00012009"/>
    </source>
</evidence>
<evidence type="ECO:0000256" key="11">
    <source>
        <dbReference type="ARBA" id="ARBA00023170"/>
    </source>
</evidence>
<dbReference type="GO" id="GO:0012506">
    <property type="term" value="C:vesicle membrane"/>
    <property type="evidence" value="ECO:0007669"/>
    <property type="project" value="TreeGrafter"/>
</dbReference>
<evidence type="ECO:0000256" key="1">
    <source>
        <dbReference type="ARBA" id="ARBA00004141"/>
    </source>
</evidence>
<dbReference type="Pfam" id="PF02793">
    <property type="entry name" value="HRM"/>
    <property type="match status" value="1"/>
</dbReference>
<feature type="transmembrane region" description="Helical" evidence="16">
    <location>
        <begin position="2217"/>
        <end position="2241"/>
    </location>
</feature>
<dbReference type="GO" id="GO:0005524">
    <property type="term" value="F:ATP binding"/>
    <property type="evidence" value="ECO:0007669"/>
    <property type="project" value="UniProtKB-UniRule"/>
</dbReference>
<dbReference type="FunFam" id="1.10.10.10:FF:000206">
    <property type="entry name" value="1-phosphatidylinositol 3-phosphate 5-kinase isoform X1"/>
    <property type="match status" value="1"/>
</dbReference>
<keyword evidence="9" id="KW-0297">G-protein coupled receptor</keyword>
<feature type="transmembrane region" description="Helical" evidence="16">
    <location>
        <begin position="2440"/>
        <end position="2460"/>
    </location>
</feature>
<feature type="compositionally biased region" description="Polar residues" evidence="15">
    <location>
        <begin position="1546"/>
        <end position="1555"/>
    </location>
</feature>
<dbReference type="GO" id="GO:0035556">
    <property type="term" value="P:intracellular signal transduction"/>
    <property type="evidence" value="ECO:0007669"/>
    <property type="project" value="InterPro"/>
</dbReference>
<protein>
    <recommendedName>
        <fullName evidence="2">1-phosphatidylinositol-3-phosphate 5-kinase</fullName>
        <ecNumber evidence="2">2.7.1.150</ecNumber>
    </recommendedName>
</protein>
<feature type="region of interest" description="Disordered" evidence="15">
    <location>
        <begin position="1705"/>
        <end position="1731"/>
    </location>
</feature>
<feature type="transmembrane region" description="Helical" evidence="16">
    <location>
        <begin position="2490"/>
        <end position="2511"/>
    </location>
</feature>
<evidence type="ECO:0000256" key="16">
    <source>
        <dbReference type="SAM" id="Phobius"/>
    </source>
</evidence>
<comment type="caution">
    <text evidence="21">The sequence shown here is derived from an EMBL/GenBank/DDBJ whole genome shotgun (WGS) entry which is preliminary data.</text>
</comment>
<feature type="compositionally biased region" description="Polar residues" evidence="15">
    <location>
        <begin position="2730"/>
        <end position="2741"/>
    </location>
</feature>
<dbReference type="SMART" id="SM00008">
    <property type="entry name" value="HormR"/>
    <property type="match status" value="1"/>
</dbReference>
<dbReference type="InterPro" id="IPR044769">
    <property type="entry name" value="PIKfyve_PIPKc"/>
</dbReference>
<evidence type="ECO:0000256" key="9">
    <source>
        <dbReference type="ARBA" id="ARBA00023040"/>
    </source>
</evidence>
<feature type="compositionally biased region" description="Polar residues" evidence="15">
    <location>
        <begin position="1717"/>
        <end position="1730"/>
    </location>
</feature>
<evidence type="ECO:0000259" key="18">
    <source>
        <dbReference type="PROSITE" id="PS50227"/>
    </source>
</evidence>
<feature type="transmembrane region" description="Helical" evidence="16">
    <location>
        <begin position="2531"/>
        <end position="2555"/>
    </location>
</feature>
<keyword evidence="13" id="KW-0807">Transducer</keyword>
<dbReference type="GO" id="GO:0030593">
    <property type="term" value="P:neutrophil chemotaxis"/>
    <property type="evidence" value="ECO:0007669"/>
    <property type="project" value="TreeGrafter"/>
</dbReference>
<dbReference type="PROSITE" id="PS50227">
    <property type="entry name" value="G_PROTEIN_RECEP_F2_3"/>
    <property type="match status" value="1"/>
</dbReference>
<dbReference type="InterPro" id="IPR002498">
    <property type="entry name" value="PInositol-4-P-4/5-kinase_core"/>
</dbReference>
<evidence type="ECO:0000259" key="20">
    <source>
        <dbReference type="PROSITE" id="PS51455"/>
    </source>
</evidence>
<keyword evidence="7 14" id="KW-0067">ATP-binding</keyword>
<dbReference type="InterPro" id="IPR000832">
    <property type="entry name" value="GPCR_2_secretin-like"/>
</dbReference>
<feature type="domain" description="PIPK" evidence="20">
    <location>
        <begin position="1774"/>
        <end position="2097"/>
    </location>
</feature>
<keyword evidence="11" id="KW-0675">Receptor</keyword>
<dbReference type="GO" id="GO:0000285">
    <property type="term" value="F:1-phosphatidylinositol-3-phosphate 5-kinase activity"/>
    <property type="evidence" value="ECO:0007669"/>
    <property type="project" value="UniProtKB-EC"/>
</dbReference>
<evidence type="ECO:0000256" key="13">
    <source>
        <dbReference type="ARBA" id="ARBA00023224"/>
    </source>
</evidence>
<dbReference type="Gene3D" id="4.10.1240.10">
    <property type="entry name" value="GPCR, family 2, extracellular hormone receptor domain"/>
    <property type="match status" value="1"/>
</dbReference>
<dbReference type="SUPFAM" id="SSF111418">
    <property type="entry name" value="Hormone receptor domain"/>
    <property type="match status" value="1"/>
</dbReference>
<reference evidence="21 22" key="1">
    <citation type="submission" date="2019-01" db="EMBL/GenBank/DDBJ databases">
        <title>Draft Genome and Complete Hox-Cluster Characterization of the Sterlet Sturgeon (Acipenser ruthenus).</title>
        <authorList>
            <person name="Wei Q."/>
        </authorList>
    </citation>
    <scope>NUCLEOTIDE SEQUENCE [LARGE SCALE GENOMIC DNA]</scope>
    <source>
        <strain evidence="21">WHYD16114868_AA</strain>
        <tissue evidence="21">Blood</tissue>
    </source>
</reference>
<dbReference type="PANTHER" id="PTHR46715:SF1">
    <property type="entry name" value="1-PHOSPHATIDYLINOSITOL 3-PHOSPHATE 5-KINASE"/>
    <property type="match status" value="1"/>
</dbReference>
<dbReference type="FunFam" id="3.30.810.10:FF:000001">
    <property type="entry name" value="1-phosphatidylinositol 3-phosphate 5-kinase FAB1"/>
    <property type="match status" value="1"/>
</dbReference>
<dbReference type="Gene3D" id="1.10.10.10">
    <property type="entry name" value="Winged helix-like DNA-binding domain superfamily/Winged helix DNA-binding domain"/>
    <property type="match status" value="1"/>
</dbReference>
<feature type="region of interest" description="Disordered" evidence="15">
    <location>
        <begin position="2686"/>
        <end position="2749"/>
    </location>
</feature>
<dbReference type="FunFam" id="3.50.7.10:FF:000007">
    <property type="entry name" value="1-phosphatidylinositol 3-phosphate 5-kinase isoform X1"/>
    <property type="match status" value="1"/>
</dbReference>
<evidence type="ECO:0000256" key="10">
    <source>
        <dbReference type="ARBA" id="ARBA00023136"/>
    </source>
</evidence>
<keyword evidence="22" id="KW-1185">Reference proteome</keyword>
<keyword evidence="6 14" id="KW-0418">Kinase</keyword>
<dbReference type="InterPro" id="IPR036445">
    <property type="entry name" value="GPCR_2_extracell_dom_sf"/>
</dbReference>
<evidence type="ECO:0000313" key="22">
    <source>
        <dbReference type="Proteomes" id="UP000289886"/>
    </source>
</evidence>
<dbReference type="InterPro" id="IPR000591">
    <property type="entry name" value="DEP_dom"/>
</dbReference>
<dbReference type="SUPFAM" id="SSF56104">
    <property type="entry name" value="SAICAR synthase-like"/>
    <property type="match status" value="1"/>
</dbReference>
<dbReference type="InterPro" id="IPR002423">
    <property type="entry name" value="Cpn60/GroEL/TCP-1"/>
</dbReference>
<dbReference type="Proteomes" id="UP000289886">
    <property type="component" value="Unassembled WGS sequence"/>
</dbReference>
<evidence type="ECO:0000256" key="6">
    <source>
        <dbReference type="ARBA" id="ARBA00022777"/>
    </source>
</evidence>
<dbReference type="InterPro" id="IPR027409">
    <property type="entry name" value="GroEL-like_apical_dom_sf"/>
</dbReference>
<dbReference type="FunFam" id="3.30.800.10:FF:000004">
    <property type="entry name" value="1-phosphatidylinositol 3-phosphate 5-kinase isoform X1"/>
    <property type="match status" value="1"/>
</dbReference>
<dbReference type="Gene3D" id="3.30.800.10">
    <property type="entry name" value="Phosphatidylinositol Phosphate Kinase II Beta"/>
    <property type="match status" value="1"/>
</dbReference>
<feature type="domain" description="G-protein coupled receptors family 2 profile 2" evidence="19">
    <location>
        <begin position="2216"/>
        <end position="2620"/>
    </location>
</feature>
<feature type="region of interest" description="Disordered" evidence="15">
    <location>
        <begin position="2310"/>
        <end position="2380"/>
    </location>
</feature>
<evidence type="ECO:0000256" key="8">
    <source>
        <dbReference type="ARBA" id="ARBA00022989"/>
    </source>
</evidence>
<dbReference type="InterPro" id="IPR017983">
    <property type="entry name" value="GPCR_2_secretin-like_CS"/>
</dbReference>
<sequence>MNPSPTASERPDCRNESGTNDMATGEKPSSSTLDLSGEPLQSPRSPPQLTHFKPLTPEQEEPPLKSAYSSFVSLFRFSRDEARPAATPEKNKVDPGCHQGARESCSSINHASRAQSVRTSTQNKQHSTDSQRRSSTVSGDLRACTYCRKIALSYAHSADSSSIGEDLSALSDATCAVSALEPSEPRTPVGGRKASRNIFLEEDLAWQSLILQDSQPNSLATRLASMQEDVGRSPARKRSASITNLSLDRSGTSMLPYESSISPQTSRAYIKGDANEEERKILLDSVQLKDLWKKICHHSTGMEFQDHRYWLRTYPNCIVGKELVNWLLRNGHISTRHAIAIGQALADGRWLDCVTHHDQLFRDEYVLYRPLQTKTQNSASPSKRTSVSSFQSAVDSDSAASISLNVEMDNVNFHIKKQSKYPHVPPYLAEQKEFLVSEDGGQHMISISDAFIRGKEMPFSSMLVEEKTKELLFTPLGWHHSSLEQLREENGEKQAMERLLSANHSHMMALLQQLLYSESLSLSWRDIIVPVVRQVVQTIPGGKKFDSAVVNGFVCTKNIAHKKMNSYIKTPKILLLKCSIEYLYREETKFTCIDPIVLQEREFLKNYVQRIVDVRPNLVLVEKTVSRIAQDMLLEHGITLVINVKPQVLDRVSRMTQGDLVMSMDQLLTKPRLGTCHKFYMHSFQLASDQSKTLMFFEGCPLHLGCTIKLRGASEYELARVKDIIIFMICVAYHSQLEISFLMDEFAMPPSLAKNGSFHSLIEGGPAEAGKLDLFQGADVTTVLKELDFASEKLPAISESVSREVVEQLVENGLLVEGVPPGDEKDPAGDEKVPEKLDEAKIDNPEMGPPHRPTLSSSSYSSLPPAVVLPPFLMDDAEDSISQDGRLSEASTLYERQCDGSAGLQAAPRLFRDPLQDDTGMYITELVTSSEDRLKSHSVAFKQELKDVILCISPFISFKEPFLLTQKGMRCPSRDYFHEQVYLSPLISKEFKEQDSRRKRQLLKDAPASQPSNGSVPGRSTQVLPSHELTNTRIADHLGSSQGLSRMLADFRARGGRIRQKDADPFVQSKEASGKTGTKSESDDDRGHVQNEMAWGSKIDCLNPANHQRLCVLFSSSSAQSSNAPNPCVSPWPSYQCPSMLCETPMVHHIRRFVHGSGCVQIVLKELDSPVPGYQHTILTYSWCRICKQVTPVVPLSNDSWSMSFAKYLELRFYGHQYTRRANVEPCGHSVHNDYHQYFSYNQMVASFSYTPVRLLEVCLPPPKIYIKQQTPSKGSLFQDLKDFSQKVSQVYLAIDDRLTSLKTDTFSKTREEKMEDLFAQKENLPQAVTVVNRTLVFLLTSCSYTPARLLEVCLPPPKIYVKQQTPSKGSLFQDLKDFSQKVSQVYLAIDDRLTSLKTDTFSKTREEKMEDLFAQKEMEEVEIQNWIEKLQARLLSFLDTPQQLQAALESIIVKKQSLCEMLQSWNNRLQDLFQQEKGRKRPSVPPSPGRHRQAEESKTSVLDSSPRNASPVVQNGDKEDRYLSNMPSSSTLLQLPSPPEGAVEQLSSGPSFPNTSSTSDQDSSSITEEDRYLSNMPSSSTLLQLPSPPEGAVEQLSSGPSFPNTSSTSDQDSSSITEDVFDGHLLGSTDGQVKEKSTMKAIFANLLPGNSYNPIPFPFEPDKHYLMYEHERVPIAVCEKEPSSIIAFALSCKEYKTALEELSVKGTGEEGPPPLHSTTESRAKTSSPARQVEIVTAQLNRSTDSDIPTRKTSGVLSFFRGAGGSSPDLCPVRREPVQSADTAYYQMGQSGKEGADNHGSEPPEEADGGDKHKKQLGNPHIELQFSDANAKFYCRIYYAEEFHKMREEIMESRADDFIRSLAHCVNWQARGGKSGAVFYATEDDRFILKQMPRLEVQSFLDFAPHYFTYITGAVQQKRPTALAKILGVYRIGYKNSQNNTEKKLDLLVMENLFYGRKMAQVFDLKGSLRNRNVKTDTGKESCEVVLLDENLLKLMRDSPLYIRSHCKSVLRASIHSDAYFLSSHLIIDYSLLVGRDDSTDELVVGIIDYIRTFTWDKKLEMVVKSTGILGGQGKMPTVVSPELYRTRFCEAMDKYFLMVDSDAGITTEEQIYRLIDAKLRCDLNISAQDSEDDLCPADWDGLVCWPGGSPGEVTRVSCPSYIYDFNHKGYAYRKCNANGSWEFVENNLTWPNYSDCAMFLHPGLEGEKRDFFERLYILYTVGYSVSFSSLVVAVSIIGYFRRLHCTRNYIHMHLFVSFMLRAIIIFIKDRVVHANIALQDFDSAAMDDYKTLSLALVLNKTQYVSTGDKEYESTGDKEYESIKDKEYEGTGDKEYESIKDKEYESTGDKDYESTGDKEYESIKDKEYESTGDKENESIKDKEYESIKDKEYESIKDKEYESIKDKEYESIIDKEYESIKDKEYEGTGDKEYESIKDKEYEGLFVCWQIGCKITVLLFIYFLATNYYWILVEGLYLHSLIFMAFLSDTEYLWGFTLIGWGVPALFVAAWAVVRATVADARCWELSAGNLKWIYQAPILIAIGLNFILFLNIVRVLATKIRETNAGRYDTRKQYRKLAKSTLVLVLVFGVHYIVFVGMPHTFNGMGWEVRMYCELFFNSFQVQTEIKKTWTRWNLALDWKRTPQFSSYRYGSVLTNLNNSTSSQSQLARASRTALFSSRVYRSGPSRAINSHTTLPGYVISNSDPDSMPPSIPEESDGNEEKQVDDISLKEQLQPTMMSSSCVEDDEAAL</sequence>
<dbReference type="GO" id="GO:0031410">
    <property type="term" value="C:cytoplasmic vesicle"/>
    <property type="evidence" value="ECO:0007669"/>
    <property type="project" value="TreeGrafter"/>
</dbReference>
<feature type="compositionally biased region" description="Polar residues" evidence="15">
    <location>
        <begin position="2687"/>
        <end position="2704"/>
    </location>
</feature>
<dbReference type="PROSITE" id="PS50186">
    <property type="entry name" value="DEP"/>
    <property type="match status" value="1"/>
</dbReference>
<dbReference type="GO" id="GO:0004930">
    <property type="term" value="F:G protein-coupled receptor activity"/>
    <property type="evidence" value="ECO:0007669"/>
    <property type="project" value="UniProtKB-KW"/>
</dbReference>
<feature type="compositionally biased region" description="Polar residues" evidence="15">
    <location>
        <begin position="1500"/>
        <end position="1514"/>
    </location>
</feature>
<dbReference type="PROSITE" id="PS00649">
    <property type="entry name" value="G_PROTEIN_RECEP_F2_1"/>
    <property type="match status" value="1"/>
</dbReference>
<feature type="compositionally biased region" description="Polar residues" evidence="15">
    <location>
        <begin position="1009"/>
        <end position="1023"/>
    </location>
</feature>
<dbReference type="GO" id="GO:0090385">
    <property type="term" value="P:phagosome-lysosome fusion"/>
    <property type="evidence" value="ECO:0007669"/>
    <property type="project" value="TreeGrafter"/>
</dbReference>
<dbReference type="GO" id="GO:0052810">
    <property type="term" value="F:1-phosphatidylinositol-5-kinase activity"/>
    <property type="evidence" value="ECO:0007669"/>
    <property type="project" value="TreeGrafter"/>
</dbReference>
<dbReference type="CDD" id="cd15265">
    <property type="entry name" value="7tmB1_PTHR"/>
    <property type="match status" value="1"/>
</dbReference>
<dbReference type="GO" id="GO:0007166">
    <property type="term" value="P:cell surface receptor signaling pathway"/>
    <property type="evidence" value="ECO:0007669"/>
    <property type="project" value="InterPro"/>
</dbReference>
<dbReference type="GO" id="GO:0046488">
    <property type="term" value="P:phosphatidylinositol metabolic process"/>
    <property type="evidence" value="ECO:0007669"/>
    <property type="project" value="UniProtKB-UniRule"/>
</dbReference>
<dbReference type="CDD" id="cd04448">
    <property type="entry name" value="DEP_PIKfyve"/>
    <property type="match status" value="1"/>
</dbReference>
<dbReference type="InterPro" id="IPR001879">
    <property type="entry name" value="GPCR_2_extracellular_dom"/>
</dbReference>
<evidence type="ECO:0000256" key="7">
    <source>
        <dbReference type="ARBA" id="ARBA00022840"/>
    </source>
</evidence>
<feature type="region of interest" description="Disordered" evidence="15">
    <location>
        <begin position="1790"/>
        <end position="1817"/>
    </location>
</feature>
<dbReference type="PANTHER" id="PTHR46715">
    <property type="entry name" value="1-PHOSPHATIDYLINOSITOL 3-PHOSPHATE 5-KINASE"/>
    <property type="match status" value="1"/>
</dbReference>
<keyword evidence="3 14" id="KW-0808">Transferase</keyword>
<feature type="region of interest" description="Disordered" evidence="15">
    <location>
        <begin position="1475"/>
        <end position="1617"/>
    </location>
</feature>
<feature type="transmembrane region" description="Helical" evidence="16">
    <location>
        <begin position="2466"/>
        <end position="2485"/>
    </location>
</feature>
<evidence type="ECO:0000256" key="12">
    <source>
        <dbReference type="ARBA" id="ARBA00023180"/>
    </source>
</evidence>
<feature type="compositionally biased region" description="Basic and acidic residues" evidence="15">
    <location>
        <begin position="2718"/>
        <end position="2728"/>
    </location>
</feature>
<dbReference type="SUPFAM" id="SSF46785">
    <property type="entry name" value="Winged helix' DNA-binding domain"/>
    <property type="match status" value="1"/>
</dbReference>
<evidence type="ECO:0000256" key="5">
    <source>
        <dbReference type="ARBA" id="ARBA00022741"/>
    </source>
</evidence>
<dbReference type="Pfam" id="PF00002">
    <property type="entry name" value="7tm_2"/>
    <property type="match status" value="2"/>
</dbReference>
<comment type="subcellular location">
    <subcellularLocation>
        <location evidence="1">Membrane</location>
        <topology evidence="1">Multi-pass membrane protein</topology>
    </subcellularLocation>
</comment>
<dbReference type="SMART" id="SM00049">
    <property type="entry name" value="DEP"/>
    <property type="match status" value="1"/>
</dbReference>
<name>A0A662YTQ9_ACIRT</name>
<feature type="domain" description="G-protein coupled receptors family 2 profile 1" evidence="18">
    <location>
        <begin position="2121"/>
        <end position="2201"/>
    </location>
</feature>
<dbReference type="InterPro" id="IPR037378">
    <property type="entry name" value="PIKfyve_DEP"/>
</dbReference>
<dbReference type="InterPro" id="IPR027483">
    <property type="entry name" value="PInositol-4-P-4/5-kinase_C_sf"/>
</dbReference>
<dbReference type="Pfam" id="PF01504">
    <property type="entry name" value="PIP5K"/>
    <property type="match status" value="2"/>
</dbReference>
<keyword evidence="5 14" id="KW-0547">Nucleotide-binding</keyword>
<feature type="compositionally biased region" description="Low complexity" evidence="15">
    <location>
        <begin position="1606"/>
        <end position="1617"/>
    </location>
</feature>
<dbReference type="SMART" id="SM00330">
    <property type="entry name" value="PIPKc"/>
    <property type="match status" value="1"/>
</dbReference>
<dbReference type="CDD" id="cd03334">
    <property type="entry name" value="Fab1_TCP"/>
    <property type="match status" value="1"/>
</dbReference>
<evidence type="ECO:0000256" key="4">
    <source>
        <dbReference type="ARBA" id="ARBA00022692"/>
    </source>
</evidence>
<accession>A0A662YTQ9</accession>
<evidence type="ECO:0000256" key="15">
    <source>
        <dbReference type="SAM" id="MobiDB-lite"/>
    </source>
</evidence>
<keyword evidence="4 16" id="KW-0812">Transmembrane</keyword>
<organism evidence="21 22">
    <name type="scientific">Acipenser ruthenus</name>
    <name type="common">Sterlet sturgeon</name>
    <dbReference type="NCBI Taxonomy" id="7906"/>
    <lineage>
        <taxon>Eukaryota</taxon>
        <taxon>Metazoa</taxon>
        <taxon>Chordata</taxon>
        <taxon>Craniata</taxon>
        <taxon>Vertebrata</taxon>
        <taxon>Euteleostomi</taxon>
        <taxon>Actinopterygii</taxon>
        <taxon>Chondrostei</taxon>
        <taxon>Acipenseriformes</taxon>
        <taxon>Acipenseridae</taxon>
        <taxon>Acipenser</taxon>
    </lineage>
</organism>
<feature type="compositionally biased region" description="Basic and acidic residues" evidence="15">
    <location>
        <begin position="1078"/>
        <end position="1088"/>
    </location>
</feature>
<feature type="compositionally biased region" description="Basic and acidic residues" evidence="15">
    <location>
        <begin position="81"/>
        <end position="95"/>
    </location>
</feature>
<keyword evidence="8 16" id="KW-1133">Transmembrane helix</keyword>
<feature type="compositionally biased region" description="Polar residues" evidence="15">
    <location>
        <begin position="16"/>
        <end position="34"/>
    </location>
</feature>
<dbReference type="CDD" id="cd17300">
    <property type="entry name" value="PIPKc_PIKfyve"/>
    <property type="match status" value="1"/>
</dbReference>